<feature type="compositionally biased region" description="Acidic residues" evidence="1">
    <location>
        <begin position="1908"/>
        <end position="1919"/>
    </location>
</feature>
<evidence type="ECO:0000256" key="1">
    <source>
        <dbReference type="SAM" id="MobiDB-lite"/>
    </source>
</evidence>
<feature type="compositionally biased region" description="Pro residues" evidence="1">
    <location>
        <begin position="2079"/>
        <end position="2090"/>
    </location>
</feature>
<dbReference type="EMBL" id="CAMXCT010005846">
    <property type="protein sequence ID" value="CAI4013390.1"/>
    <property type="molecule type" value="Genomic_DNA"/>
</dbReference>
<accession>A0A9P1GH46</accession>
<feature type="region of interest" description="Disordered" evidence="1">
    <location>
        <begin position="271"/>
        <end position="301"/>
    </location>
</feature>
<evidence type="ECO:0000313" key="4">
    <source>
        <dbReference type="EMBL" id="CAL1166765.1"/>
    </source>
</evidence>
<feature type="compositionally biased region" description="Low complexity" evidence="1">
    <location>
        <begin position="2129"/>
        <end position="2140"/>
    </location>
</feature>
<feature type="compositionally biased region" description="Low complexity" evidence="1">
    <location>
        <begin position="445"/>
        <end position="466"/>
    </location>
</feature>
<feature type="region of interest" description="Disordered" evidence="1">
    <location>
        <begin position="440"/>
        <end position="535"/>
    </location>
</feature>
<feature type="compositionally biased region" description="Low complexity" evidence="1">
    <location>
        <begin position="1987"/>
        <end position="2001"/>
    </location>
</feature>
<keyword evidence="6" id="KW-1185">Reference proteome</keyword>
<feature type="compositionally biased region" description="Basic and acidic residues" evidence="1">
    <location>
        <begin position="271"/>
        <end position="289"/>
    </location>
</feature>
<dbReference type="PROSITE" id="PS50994">
    <property type="entry name" value="INTEGRASE"/>
    <property type="match status" value="1"/>
</dbReference>
<name>A0A9P1GH46_9DINO</name>
<dbReference type="OrthoDB" id="448333at2759"/>
<evidence type="ECO:0000259" key="2">
    <source>
        <dbReference type="PROSITE" id="PS50994"/>
    </source>
</evidence>
<feature type="compositionally biased region" description="Low complexity" evidence="1">
    <location>
        <begin position="864"/>
        <end position="873"/>
    </location>
</feature>
<evidence type="ECO:0000313" key="3">
    <source>
        <dbReference type="EMBL" id="CAI4013390.1"/>
    </source>
</evidence>
<sequence>MINPPRTVAQASASKRCNPAAASVGVVSTLVAELPKAPGPFGPTCDVALDAPWQWRTMALLETFRYANFIHAEDAVTSTESKGGGLPRFGGEAQKLAEYCWRVRARGTREALLPEEEQKKLGPLGLRLVEGLSGSALRIAQLISTTELAGEKGAEMLLEKLNETLKPRRIQEARELYMAGAQQNGMLSRQQGEPMGTYLVRRQAWYQAMVDLNKELKLPDLILAEQTLTNAGITDNMQLLIRSAIQGDMSLEKVATELIAQHSKIHEREARGFGPRRHDGARPKGDGRSWKSHGHGHRHQRHGYVAEEDYDDWHEPEAYQSYDPVSEDTLDYEDTTNYEYETYMGASGNDECQILAMLAADGLDVNDEESMDYAADVIQAELEAYYARDRAINKGIKGFKGKGKSKGTKHFDVSGQLSLTERQQRLQLLKSRTTCRRCNQVGHWSGDPSCPKGSGKGKPAAGASSNKGDKGSGKSQQPKTRTVYFAVHGGDDDGEQHGYMAQRNNAVPPPSSLQDGFVTPQQTPVATPTPTPDRRQLDEQLVPVTQVAEGATLTQDELDTFMLVNALGVAETRDDGRMIYEVPEELAGYGLPANLTGSGLQELFRTLPRLPEPLGLPDLSGQSSVPPHAEPMPVQEQAQPQPLMSKATMPMPSGPPGDEPPQHDRPLCEHLRVTTRGSNAYYTLRRCLDCGMVLSRERRESTVTGAMPKGGAVGPVGHVFHPDRMDCPHHSVTWAGTNAFQWRRTCRACGEVRTGPVAGSERLRTSGRSGPGLMATGPGLAANNTGHGLSAQAPGLGLQRPVRVSSFPVLIQVIQHALNAKRASMPQAETVSSTELHMLLDYAIGVTALHELESGQAPLDFHGAASSSAVTPPSTTPVPGTPASSAHHGLHTPGGQSQAEHLEDLGTNLVNFGKFKGQTFYKAWCDRSYVDWALEEEENVKRTGKSIGSGLKQLCHYFREMQRRPSPAPSVSGFMAVQDSCGSENDLIAILDTGCNATCHGSQWYERFVQATGCPNVSLDTCAGSNMKGIGGNMRVTGKRVLEVCFELTCGTFARGTLPSLELAQSQAPLLLSLETQRQLGFQIDIANNNVFSTTLQSNLKLVQRDGLLAIRLIPSYIGLKCTIDDDGNTRYETSLEEPGEHQLHQQQGDQDHSTQALHNDAEDDELPLTPEVHLAVDELPKTTLTKGQKRQLAQTIHEVKDKDNHLWSCLRASKHLSRQPRVLPRGCRTFLLEVFAGAALLSMLATDFGLPVSQPVDVTHDGINLKWKQHRDLIDQQIEKDDPYCISLSPTCGPWSPWQYVNLAKDPSFEMKLHEIRREWRPVVQWMVQLIRKRLAKGRQIIFEQPWPSKMWDLLSMQRLLHDAPCDAATGEHLEAVRCDQCMFGLKDVVNKLPHKKPTGIMTASAGVKEFIGIQCSGDHQHQQLEGSNRTHRAQEWPMEFCKAMISGLLRDLELNMTKLAFPAEAVVEDNPLGSLDKIYDESDLAPPGLHQHRTDDKELKGEEDRQERDEALAEEDAIRKQEWLRLPYSQRVAVRRLHQMTGHASTSAMSRMLRVAKAAPEVIQRLRYFKCEACLQDQKPKPRPVVRPPNPYVFNYEVTADVFECRDSLGNRYSVLSVICMGTLYHAAWVVSEGGGTPSSLRCAEVVRDGWLQFGPPRYMTVDRGVHNRGQFAALMSSQGTYLRYAGTEAHYQIGRAERQGSILKEMIAHTVQGRHVVGSQMMKMVVSECAFVKNNRINHGGFSPSQWVLGRLPEEVCSLTAERAEGDLGVHQEILTGEHQFAQQLNIRQAAKESFAHVDSSNRIRTALMRRSTPCRGPYFPGDLLCFYRGNKWFGPARMIGREGRSNLWLIHGGIPIVISEESVRPALAGEVIAKQITELKPSRKRKRQITQDVDHELPFLDDLDFLDGNDGDEDGSGGGGPGSYFHLGRGGGEANVPHSPGPMNVSDDQQQAQPEPLPDDGLEYSPGTPVAEEDSHMTPEAIDGLPLDGDPNLPPGLVASPSEQSPGLVTELPGFAATPQPPPGINSQLPAVPFDDFDELMQDAVLTSDQPQPSEVRGRLPTVSEIEPDQEEVPPTVPPTPGPNTPREPQVSQLQEAMRRSVNKLDGVPNRHRSRSPPPRAMFASQTEKQQQQSSTFHGFVAKRGPKKNVQKKMAKELSYGRADESLKGRIDAARTKEWNNWIGFDACEVIPPEQAQQFLEKNPGTQVVPTRWVDINKARQGEPEQLKSRLVVRGDLEKSAQDGGVRTDSPTASHLMLSILLTFASCHSLMLHCGDITAAFLQGLGLARVLIMALPKDGVPGIPAGSLLVAKKPIYGTKDAPRGFWRSLHKTMLKAGFRPVPHEQAAYVMNGPNGEIDGLCICHVDDLLWCGGQKTQDAMKVVQEQLKFGKVENTSFKYCGRTISQTDEGIVVQCPHGLEKTRPIMLSTGRKRDRTAHATPEEQGQLRSVLGSLNWIVRVCRPDLAYDTNRLQTCVQRPIVQDLVDANSLLRRAQMTKDQKLVYGWKQFDFDSMEIISITDASHAADYDLSASGMKMGFRSQSGRVLAVGGPEVMRSGTGHIHLLEWKSQVIRRVCRSTLQAESLSMLAGYEDAEHLRMVLHGLKTPHDPRTTSWQTESKDAITVHAVTDCRSLRDHLVQCSGGEVQDKRLAIDLCGLRQIIWRDVGEEYGDPMMSENVPEGSTTKVKWCDTKTMLADGLTKHMDTADLRSAMSGSKVFMQFTFHAKNNTGVKAIQETCDHSTALVDTAYGMDALLSALRLRSFSCAPPDRKLLSDPVKGILDTYKQALAMCTKIEGFSALAARSSLRLYPDGHLLEDSVGWQTSSEPGPIRQVQDDLEQLMATAERAQAMLENLIAPKDKVWRPGEQRQKPSAVPMASFAYSNGVKSMEAARTKAVVRYGPAEGEKRFRHVLDLARIGLVFRNCDFLQHGLDLILSQFEVVDVRNCFRSPPRSGERYVEILLILEAAAAVSLQVEQEEAGGPIPHVCEIRLEEVNFYNARVRAELIMQDLVERITQHYSNNNPSTMSYLSVLVLALMRQMHCAMFWADLVICAMVWQKHLAKRFGSAVSCWRQKFGMTRLVNFAKFRDVCCKETKSGPHATEYWQELDIGRGGSISLFELDAQMVCMLAVFRARLLKLAGTTDPSPEELWHRLSLCVNGALQREDRMIISEFSVALTRALGFSAGEARLIFDALDLEGGQTCNPPGHVRKLDIAWLSKLPLLVDLDAVALRPGGFHAVPWTPWTVWSRGLGSKSPGF</sequence>
<evidence type="ECO:0000313" key="5">
    <source>
        <dbReference type="EMBL" id="CAL4800702.1"/>
    </source>
</evidence>
<dbReference type="GO" id="GO:0003676">
    <property type="term" value="F:nucleic acid binding"/>
    <property type="evidence" value="ECO:0007669"/>
    <property type="project" value="InterPro"/>
</dbReference>
<gene>
    <name evidence="3" type="ORF">C1SCF055_LOCUS38365</name>
</gene>
<proteinExistence type="predicted"/>
<feature type="region of interest" description="Disordered" evidence="1">
    <location>
        <begin position="864"/>
        <end position="898"/>
    </location>
</feature>
<feature type="region of interest" description="Disordered" evidence="1">
    <location>
        <begin position="1481"/>
        <end position="1514"/>
    </location>
</feature>
<feature type="compositionally biased region" description="Gly residues" evidence="1">
    <location>
        <begin position="1920"/>
        <end position="1937"/>
    </location>
</feature>
<dbReference type="InterPro" id="IPR012337">
    <property type="entry name" value="RNaseH-like_sf"/>
</dbReference>
<reference evidence="3" key="1">
    <citation type="submission" date="2022-10" db="EMBL/GenBank/DDBJ databases">
        <authorList>
            <person name="Chen Y."/>
            <person name="Dougan E. K."/>
            <person name="Chan C."/>
            <person name="Rhodes N."/>
            <person name="Thang M."/>
        </authorList>
    </citation>
    <scope>NUCLEOTIDE SEQUENCE</scope>
</reference>
<comment type="caution">
    <text evidence="3">The sequence shown here is derived from an EMBL/GenBank/DDBJ whole genome shotgun (WGS) entry which is preliminary data.</text>
</comment>
<feature type="region of interest" description="Disordered" evidence="1">
    <location>
        <begin position="611"/>
        <end position="666"/>
    </location>
</feature>
<reference evidence="4" key="2">
    <citation type="submission" date="2024-04" db="EMBL/GenBank/DDBJ databases">
        <authorList>
            <person name="Chen Y."/>
            <person name="Shah S."/>
            <person name="Dougan E. K."/>
            <person name="Thang M."/>
            <person name="Chan C."/>
        </authorList>
    </citation>
    <scope>NUCLEOTIDE SEQUENCE [LARGE SCALE GENOMIC DNA]</scope>
</reference>
<protein>
    <submittedName>
        <fullName evidence="5">Retrovirus-related Pol polyprotein from transposon RE1 (Retro element 1) (AtRE1)</fullName>
    </submittedName>
</protein>
<dbReference type="EMBL" id="CAMXCT030005846">
    <property type="protein sequence ID" value="CAL4800702.1"/>
    <property type="molecule type" value="Genomic_DNA"/>
</dbReference>
<evidence type="ECO:0000313" key="6">
    <source>
        <dbReference type="Proteomes" id="UP001152797"/>
    </source>
</evidence>
<dbReference type="EMBL" id="CAMXCT020005846">
    <property type="protein sequence ID" value="CAL1166765.1"/>
    <property type="molecule type" value="Genomic_DNA"/>
</dbReference>
<dbReference type="Pfam" id="PF07727">
    <property type="entry name" value="RVT_2"/>
    <property type="match status" value="1"/>
</dbReference>
<feature type="region of interest" description="Disordered" evidence="1">
    <location>
        <begin position="1908"/>
        <end position="2036"/>
    </location>
</feature>
<dbReference type="Proteomes" id="UP001152797">
    <property type="component" value="Unassembled WGS sequence"/>
</dbReference>
<dbReference type="GO" id="GO:0015074">
    <property type="term" value="P:DNA integration"/>
    <property type="evidence" value="ECO:0007669"/>
    <property type="project" value="InterPro"/>
</dbReference>
<feature type="compositionally biased region" description="Basic residues" evidence="1">
    <location>
        <begin position="290"/>
        <end position="301"/>
    </location>
</feature>
<dbReference type="SUPFAM" id="SSF53098">
    <property type="entry name" value="Ribonuclease H-like"/>
    <property type="match status" value="1"/>
</dbReference>
<feature type="domain" description="Integrase catalytic" evidence="2">
    <location>
        <begin position="1589"/>
        <end position="1764"/>
    </location>
</feature>
<dbReference type="InterPro" id="IPR001584">
    <property type="entry name" value="Integrase_cat-core"/>
</dbReference>
<dbReference type="Gene3D" id="3.30.420.10">
    <property type="entry name" value="Ribonuclease H-like superfamily/Ribonuclease H"/>
    <property type="match status" value="1"/>
</dbReference>
<dbReference type="InterPro" id="IPR013103">
    <property type="entry name" value="RVT_2"/>
</dbReference>
<feature type="region of interest" description="Disordered" evidence="1">
    <location>
        <begin position="1131"/>
        <end position="1155"/>
    </location>
</feature>
<feature type="compositionally biased region" description="Low complexity" evidence="1">
    <location>
        <begin position="518"/>
        <end position="528"/>
    </location>
</feature>
<organism evidence="3">
    <name type="scientific">Cladocopium goreaui</name>
    <dbReference type="NCBI Taxonomy" id="2562237"/>
    <lineage>
        <taxon>Eukaryota</taxon>
        <taxon>Sar</taxon>
        <taxon>Alveolata</taxon>
        <taxon>Dinophyceae</taxon>
        <taxon>Suessiales</taxon>
        <taxon>Symbiodiniaceae</taxon>
        <taxon>Cladocopium</taxon>
    </lineage>
</organism>
<feature type="compositionally biased region" description="Basic and acidic residues" evidence="1">
    <location>
        <begin position="1494"/>
        <end position="1514"/>
    </location>
</feature>
<dbReference type="InterPro" id="IPR036397">
    <property type="entry name" value="RNaseH_sf"/>
</dbReference>
<feature type="region of interest" description="Disordered" evidence="1">
    <location>
        <begin position="2049"/>
        <end position="2153"/>
    </location>
</feature>